<dbReference type="AlphaFoldDB" id="A0A6F8XSE9"/>
<dbReference type="InterPro" id="IPR016163">
    <property type="entry name" value="Ald_DH_C"/>
</dbReference>
<dbReference type="GO" id="GO:0016620">
    <property type="term" value="F:oxidoreductase activity, acting on the aldehyde or oxo group of donors, NAD or NADP as acceptor"/>
    <property type="evidence" value="ECO:0007669"/>
    <property type="project" value="InterPro"/>
</dbReference>
<dbReference type="PANTHER" id="PTHR43720">
    <property type="entry name" value="2-AMINOMUCONIC SEMIALDEHYDE DEHYDROGENASE"/>
    <property type="match status" value="1"/>
</dbReference>
<comment type="similarity">
    <text evidence="1">Belongs to the aldehyde dehydrogenase family.</text>
</comment>
<evidence type="ECO:0000313" key="4">
    <source>
        <dbReference type="EMBL" id="BCB76719.1"/>
    </source>
</evidence>
<evidence type="ECO:0000313" key="5">
    <source>
        <dbReference type="Proteomes" id="UP000502508"/>
    </source>
</evidence>
<organism evidence="4 5">
    <name type="scientific">Phytohabitans flavus</name>
    <dbReference type="NCBI Taxonomy" id="1076124"/>
    <lineage>
        <taxon>Bacteria</taxon>
        <taxon>Bacillati</taxon>
        <taxon>Actinomycetota</taxon>
        <taxon>Actinomycetes</taxon>
        <taxon>Micromonosporales</taxon>
        <taxon>Micromonosporaceae</taxon>
    </lineage>
</organism>
<reference evidence="4 5" key="2">
    <citation type="submission" date="2020-03" db="EMBL/GenBank/DDBJ databases">
        <authorList>
            <person name="Ichikawa N."/>
            <person name="Kimura A."/>
            <person name="Kitahashi Y."/>
            <person name="Uohara A."/>
        </authorList>
    </citation>
    <scope>NUCLEOTIDE SEQUENCE [LARGE SCALE GENOMIC DNA]</scope>
    <source>
        <strain evidence="4 5">NBRC 107702</strain>
    </source>
</reference>
<dbReference type="InterPro" id="IPR016161">
    <property type="entry name" value="Ald_DH/histidinol_DH"/>
</dbReference>
<evidence type="ECO:0000259" key="3">
    <source>
        <dbReference type="Pfam" id="PF00171"/>
    </source>
</evidence>
<protein>
    <recommendedName>
        <fullName evidence="3">Aldehyde dehydrogenase domain-containing protein</fullName>
    </recommendedName>
</protein>
<evidence type="ECO:0000256" key="2">
    <source>
        <dbReference type="ARBA" id="ARBA00023027"/>
    </source>
</evidence>
<proteinExistence type="inferred from homology"/>
<name>A0A6F8XSE9_9ACTN</name>
<feature type="domain" description="Aldehyde dehydrogenase" evidence="3">
    <location>
        <begin position="4"/>
        <end position="121"/>
    </location>
</feature>
<accession>A0A6F8XSE9</accession>
<dbReference type="Pfam" id="PF00171">
    <property type="entry name" value="Aldedh"/>
    <property type="match status" value="1"/>
</dbReference>
<dbReference type="InterPro" id="IPR015590">
    <property type="entry name" value="Aldehyde_DH_dom"/>
</dbReference>
<reference evidence="4 5" key="1">
    <citation type="submission" date="2020-03" db="EMBL/GenBank/DDBJ databases">
        <title>Whole genome shotgun sequence of Phytohabitans flavus NBRC 107702.</title>
        <authorList>
            <person name="Komaki H."/>
            <person name="Tamura T."/>
        </authorList>
    </citation>
    <scope>NUCLEOTIDE SEQUENCE [LARGE SCALE GENOMIC DNA]</scope>
    <source>
        <strain evidence="4 5">NBRC 107702</strain>
    </source>
</reference>
<dbReference type="KEGG" id="pfla:Pflav_031290"/>
<dbReference type="PANTHER" id="PTHR43720:SF2">
    <property type="entry name" value="2-AMINOMUCONIC SEMIALDEHYDE DEHYDROGENASE"/>
    <property type="match status" value="1"/>
</dbReference>
<keyword evidence="2" id="KW-0520">NAD</keyword>
<sequence>MSPGHGWYAMPAVVTGLPEGHLLHHEEVFGPICTVSQADTVGAALDAANAVRYGLAASVFTADLDAALSLVDGLAAGQIKINAPSTGVDFHLPFGGERASSLGPREQGKAAQDFYTTLRTVTVAPSRPTG</sequence>
<dbReference type="Gene3D" id="3.40.309.10">
    <property type="entry name" value="Aldehyde Dehydrogenase, Chain A, domain 2"/>
    <property type="match status" value="1"/>
</dbReference>
<gene>
    <name evidence="4" type="ORF">Pflav_031290</name>
</gene>
<evidence type="ECO:0000256" key="1">
    <source>
        <dbReference type="ARBA" id="ARBA00009986"/>
    </source>
</evidence>
<keyword evidence="5" id="KW-1185">Reference proteome</keyword>
<dbReference type="EMBL" id="AP022870">
    <property type="protein sequence ID" value="BCB76719.1"/>
    <property type="molecule type" value="Genomic_DNA"/>
</dbReference>
<dbReference type="Proteomes" id="UP000502508">
    <property type="component" value="Chromosome"/>
</dbReference>
<dbReference type="SUPFAM" id="SSF53720">
    <property type="entry name" value="ALDH-like"/>
    <property type="match status" value="1"/>
</dbReference>